<evidence type="ECO:0000313" key="2">
    <source>
        <dbReference type="Proteomes" id="UP000502998"/>
    </source>
</evidence>
<dbReference type="EMBL" id="AP022822">
    <property type="protein sequence ID" value="BCA86665.1"/>
    <property type="molecule type" value="Genomic_DNA"/>
</dbReference>
<dbReference type="Proteomes" id="UP000502998">
    <property type="component" value="Chromosome"/>
</dbReference>
<reference evidence="1 2" key="1">
    <citation type="submission" date="2020-02" db="EMBL/GenBank/DDBJ databases">
        <title>Characterization of vanA genotype vancomycin-resistant Enterococcus saigonensis VE80.</title>
        <authorList>
            <person name="Harada T."/>
            <person name="Motooka D."/>
            <person name="Nakamura S."/>
            <person name="Yamamoto Y."/>
            <person name="Kawahara R."/>
            <person name="Kawatsu K."/>
        </authorList>
    </citation>
    <scope>NUCLEOTIDE SEQUENCE [LARGE SCALE GENOMIC DNA]</scope>
    <source>
        <strain evidence="1 2">VE80</strain>
    </source>
</reference>
<dbReference type="KEGG" id="esg:EsVE80_21880"/>
<dbReference type="RefSeq" id="WP_173103782.1">
    <property type="nucleotide sequence ID" value="NZ_AP022822.1"/>
</dbReference>
<evidence type="ECO:0000313" key="1">
    <source>
        <dbReference type="EMBL" id="BCA86665.1"/>
    </source>
</evidence>
<dbReference type="AlphaFoldDB" id="A0A679IMA1"/>
<name>A0A679IMA1_9ENTE</name>
<protein>
    <submittedName>
        <fullName evidence="1">Uncharacterized protein</fullName>
    </submittedName>
</protein>
<gene>
    <name evidence="1" type="ORF">EsVE80_21880</name>
</gene>
<accession>A0A679IMA1</accession>
<sequence>MKVSEAIKILESKVLKSEENLKHFHKESQGYAANEARIIAYNIAINKLEQIDEPQCEKVEVTEKQAELLRAFRDESLYELLANCLREDEELMAKARLFGYTVNPKRWVVTTADSDTCYLKRFRVGKEYVEEGISKVWVGDLKQAFTFDDRAKAEAVATLVEGTVEEV</sequence>
<proteinExistence type="predicted"/>
<organism evidence="1 2">
    <name type="scientific">Enterococcus saigonensis</name>
    <dbReference type="NCBI Taxonomy" id="1805431"/>
    <lineage>
        <taxon>Bacteria</taxon>
        <taxon>Bacillati</taxon>
        <taxon>Bacillota</taxon>
        <taxon>Bacilli</taxon>
        <taxon>Lactobacillales</taxon>
        <taxon>Enterococcaceae</taxon>
        <taxon>Enterococcus</taxon>
    </lineage>
</organism>
<keyword evidence="2" id="KW-1185">Reference proteome</keyword>